<accession>A0A6H0XKA1</accession>
<dbReference type="Proteomes" id="UP000503462">
    <property type="component" value="Chromosome 1"/>
</dbReference>
<feature type="compositionally biased region" description="Low complexity" evidence="1">
    <location>
        <begin position="241"/>
        <end position="253"/>
    </location>
</feature>
<reference evidence="2 3" key="1">
    <citation type="journal article" date="2016" name="Sci. Rep.">
        <title>Peltaster fructicola genome reveals evolution from an invasive phytopathogen to an ectophytic parasite.</title>
        <authorList>
            <person name="Xu C."/>
            <person name="Chen H."/>
            <person name="Gleason M.L."/>
            <person name="Xu J.R."/>
            <person name="Liu H."/>
            <person name="Zhang R."/>
            <person name="Sun G."/>
        </authorList>
    </citation>
    <scope>NUCLEOTIDE SEQUENCE [LARGE SCALE GENOMIC DNA]</scope>
    <source>
        <strain evidence="2 3">LNHT1506</strain>
    </source>
</reference>
<evidence type="ECO:0000313" key="3">
    <source>
        <dbReference type="Proteomes" id="UP000503462"/>
    </source>
</evidence>
<proteinExistence type="predicted"/>
<keyword evidence="3" id="KW-1185">Reference proteome</keyword>
<feature type="region of interest" description="Disordered" evidence="1">
    <location>
        <begin position="169"/>
        <end position="214"/>
    </location>
</feature>
<sequence>MATTTAARTQVLAQYGFSKPSEEDILAALNLSREEFCRRHGFDPQSKTGLDKAARQLTLHMISGIQRELISRGVAAEDASRTAFEAVIDEAADSPLDDSNKGFARGLEHTTEDVQLFLAMNNANRPRLTQHGPLGNLQHGPGKNAIPDPFIGWPGLSLDLLAVQPSKPVDFGRTSADPTKSPPNCVDPKLLLRSPQAPPMSARSITTGSFGEHTAGWSTETEYAVQTSIKVESTQSNVPRALSAPVSSPSSAPICQRTDSSRDPLPQSGQLKRPAPPDIQNSGKKPCISQRPSNAQEDWL</sequence>
<gene>
    <name evidence="2" type="ORF">AMS68_000576</name>
</gene>
<dbReference type="EMBL" id="CP051139">
    <property type="protein sequence ID" value="QIW95058.1"/>
    <property type="molecule type" value="Genomic_DNA"/>
</dbReference>
<feature type="region of interest" description="Disordered" evidence="1">
    <location>
        <begin position="233"/>
        <end position="300"/>
    </location>
</feature>
<dbReference type="AlphaFoldDB" id="A0A6H0XKA1"/>
<organism evidence="2 3">
    <name type="scientific">Peltaster fructicola</name>
    <dbReference type="NCBI Taxonomy" id="286661"/>
    <lineage>
        <taxon>Eukaryota</taxon>
        <taxon>Fungi</taxon>
        <taxon>Dikarya</taxon>
        <taxon>Ascomycota</taxon>
        <taxon>Pezizomycotina</taxon>
        <taxon>Dothideomycetes</taxon>
        <taxon>Dothideomycetes incertae sedis</taxon>
        <taxon>Peltaster</taxon>
    </lineage>
</organism>
<feature type="compositionally biased region" description="Polar residues" evidence="1">
    <location>
        <begin position="290"/>
        <end position="300"/>
    </location>
</feature>
<protein>
    <submittedName>
        <fullName evidence="2">Uncharacterized protein</fullName>
    </submittedName>
</protein>
<name>A0A6H0XKA1_9PEZI</name>
<evidence type="ECO:0000313" key="2">
    <source>
        <dbReference type="EMBL" id="QIW95058.1"/>
    </source>
</evidence>
<evidence type="ECO:0000256" key="1">
    <source>
        <dbReference type="SAM" id="MobiDB-lite"/>
    </source>
</evidence>